<dbReference type="EMBL" id="LLXI01001895">
    <property type="protein sequence ID" value="PKY55589.1"/>
    <property type="molecule type" value="Genomic_DNA"/>
</dbReference>
<dbReference type="VEuPathDB" id="FungiDB:RhiirFUN_001103"/>
<dbReference type="AlphaFoldDB" id="A0A2I1H9N6"/>
<keyword evidence="2" id="KW-1185">Reference proteome</keyword>
<proteinExistence type="predicted"/>
<dbReference type="VEuPathDB" id="FungiDB:RhiirA1_543545"/>
<dbReference type="VEuPathDB" id="FungiDB:FUN_001887"/>
<dbReference type="VEuPathDB" id="FungiDB:RhiirA1_472244"/>
<dbReference type="VEuPathDB" id="FungiDB:FUN_012137"/>
<organism evidence="1 2">
    <name type="scientific">Rhizophagus irregularis</name>
    <dbReference type="NCBI Taxonomy" id="588596"/>
    <lineage>
        <taxon>Eukaryota</taxon>
        <taxon>Fungi</taxon>
        <taxon>Fungi incertae sedis</taxon>
        <taxon>Mucoromycota</taxon>
        <taxon>Glomeromycotina</taxon>
        <taxon>Glomeromycetes</taxon>
        <taxon>Glomerales</taxon>
        <taxon>Glomeraceae</taxon>
        <taxon>Rhizophagus</taxon>
    </lineage>
</organism>
<evidence type="ECO:0000313" key="1">
    <source>
        <dbReference type="EMBL" id="PKY55589.1"/>
    </source>
</evidence>
<reference evidence="1 2" key="1">
    <citation type="submission" date="2015-10" db="EMBL/GenBank/DDBJ databases">
        <title>Genome analyses suggest a sexual origin of heterokaryosis in a supposedly ancient asexual fungus.</title>
        <authorList>
            <person name="Ropars J."/>
            <person name="Sedzielewska K."/>
            <person name="Noel J."/>
            <person name="Charron P."/>
            <person name="Farinelli L."/>
            <person name="Marton T."/>
            <person name="Kruger M."/>
            <person name="Pelin A."/>
            <person name="Brachmann A."/>
            <person name="Corradi N."/>
        </authorList>
    </citation>
    <scope>NUCLEOTIDE SEQUENCE [LARGE SCALE GENOMIC DNA]</scope>
    <source>
        <strain evidence="1 2">A4</strain>
    </source>
</reference>
<comment type="caution">
    <text evidence="1">The sequence shown here is derived from an EMBL/GenBank/DDBJ whole genome shotgun (WGS) entry which is preliminary data.</text>
</comment>
<protein>
    <submittedName>
        <fullName evidence="1">Uncharacterized protein</fullName>
    </submittedName>
</protein>
<accession>A0A2I1H9N6</accession>
<dbReference type="Proteomes" id="UP000234323">
    <property type="component" value="Unassembled WGS sequence"/>
</dbReference>
<name>A0A2I1H9N6_9GLOM</name>
<gene>
    <name evidence="1" type="ORF">RhiirA4_475157</name>
</gene>
<evidence type="ECO:0000313" key="2">
    <source>
        <dbReference type="Proteomes" id="UP000234323"/>
    </source>
</evidence>
<dbReference type="VEuPathDB" id="FungiDB:RhiirFUN_015840"/>
<sequence length="333" mass="39011">MACQINSDFNYFELLQLVPKISQYAKALRAKNIILEKEKSVRKGYHFDYNVGDINSRNLATLCTWPSDAEITLTIEHSYELASELANALDINTIQRIISILNAIKTYNNEEQTHDPLIRYLLPTKELDYLTMIALREHHEVYNSRPIERQYRVYYDKQTNTESINPNKASQIVSYFTNNNDPTQRRTVYNYNRKTNNAIMYIESANVTQDFPLRQDDFVIVIYGKKICVAKIILMYYEGYGNHCYTQDAINQIEDLSYISLQVYLPIHLNIFANQTLEGYVLFTHHCPQNILYHINTNELIISESSLTLIGMARNTFNYFNRDDIRNTIINMM</sequence>